<dbReference type="RefSeq" id="XP_067819135.1">
    <property type="nucleotide sequence ID" value="XM_067960633.1"/>
</dbReference>
<evidence type="ECO:0000313" key="2">
    <source>
        <dbReference type="EMBL" id="TDH69636.1"/>
    </source>
</evidence>
<feature type="compositionally biased region" description="Polar residues" evidence="1">
    <location>
        <begin position="98"/>
        <end position="109"/>
    </location>
</feature>
<sequence>MATSPVHSSGHDSLLKYSKITLNTALTTAPVMPSLSDNLLQRVVFDYDFSRERTYLEITETKIAAIRKARSKAPANEQENSDAELSTKLSLASSMSSTGRPDSTSTKPRSTSEEDVAAAISASLREY</sequence>
<reference evidence="2 3" key="1">
    <citation type="journal article" date="2021" name="Genome Biol.">
        <title>AFLAP: assembly-free linkage analysis pipeline using k-mers from genome sequencing data.</title>
        <authorList>
            <person name="Fletcher K."/>
            <person name="Zhang L."/>
            <person name="Gil J."/>
            <person name="Han R."/>
            <person name="Cavanaugh K."/>
            <person name="Michelmore R."/>
        </authorList>
    </citation>
    <scope>NUCLEOTIDE SEQUENCE [LARGE SCALE GENOMIC DNA]</scope>
    <source>
        <strain evidence="2 3">SF5</strain>
    </source>
</reference>
<gene>
    <name evidence="2" type="ORF">CCR75_002536</name>
</gene>
<dbReference type="GeneID" id="94346304"/>
<comment type="caution">
    <text evidence="2">The sequence shown here is derived from an EMBL/GenBank/DDBJ whole genome shotgun (WGS) entry which is preliminary data.</text>
</comment>
<dbReference type="AlphaFoldDB" id="A0A976FN50"/>
<proteinExistence type="predicted"/>
<organism evidence="2 3">
    <name type="scientific">Bremia lactucae</name>
    <name type="common">Lettuce downy mildew</name>
    <dbReference type="NCBI Taxonomy" id="4779"/>
    <lineage>
        <taxon>Eukaryota</taxon>
        <taxon>Sar</taxon>
        <taxon>Stramenopiles</taxon>
        <taxon>Oomycota</taxon>
        <taxon>Peronosporomycetes</taxon>
        <taxon>Peronosporales</taxon>
        <taxon>Peronosporaceae</taxon>
        <taxon>Bremia</taxon>
    </lineage>
</organism>
<dbReference type="KEGG" id="blac:94346304"/>
<evidence type="ECO:0000256" key="1">
    <source>
        <dbReference type="SAM" id="MobiDB-lite"/>
    </source>
</evidence>
<evidence type="ECO:0000313" key="3">
    <source>
        <dbReference type="Proteomes" id="UP000294530"/>
    </source>
</evidence>
<dbReference type="Proteomes" id="UP000294530">
    <property type="component" value="Unassembled WGS sequence"/>
</dbReference>
<feature type="compositionally biased region" description="Low complexity" evidence="1">
    <location>
        <begin position="86"/>
        <end position="97"/>
    </location>
</feature>
<feature type="region of interest" description="Disordered" evidence="1">
    <location>
        <begin position="69"/>
        <end position="117"/>
    </location>
</feature>
<dbReference type="OrthoDB" id="79269at2759"/>
<dbReference type="EMBL" id="SHOA02000002">
    <property type="protein sequence ID" value="TDH69636.1"/>
    <property type="molecule type" value="Genomic_DNA"/>
</dbReference>
<protein>
    <submittedName>
        <fullName evidence="2">Uncharacterized protein</fullName>
    </submittedName>
</protein>
<name>A0A976FN50_BRELC</name>
<keyword evidence="3" id="KW-1185">Reference proteome</keyword>
<accession>A0A976FN50</accession>